<dbReference type="VEuPathDB" id="FungiDB:NEUTE1DRAFT_37955"/>
<dbReference type="GeneID" id="20827620"/>
<evidence type="ECO:0000256" key="1">
    <source>
        <dbReference type="SAM" id="Coils"/>
    </source>
</evidence>
<dbReference type="Gene3D" id="1.10.287.1490">
    <property type="match status" value="1"/>
</dbReference>
<dbReference type="AlphaFoldDB" id="F8MFF6"/>
<name>F8MFF6_NEUT8</name>
<dbReference type="KEGG" id="nte:NEUTE1DRAFT37955"/>
<keyword evidence="3" id="KW-1185">Reference proteome</keyword>
<proteinExistence type="predicted"/>
<organism evidence="2 3">
    <name type="scientific">Neurospora tetrasperma (strain FGSC 2508 / ATCC MYA-4615 / P0657)</name>
    <dbReference type="NCBI Taxonomy" id="510951"/>
    <lineage>
        <taxon>Eukaryota</taxon>
        <taxon>Fungi</taxon>
        <taxon>Dikarya</taxon>
        <taxon>Ascomycota</taxon>
        <taxon>Pezizomycotina</taxon>
        <taxon>Sordariomycetes</taxon>
        <taxon>Sordariomycetidae</taxon>
        <taxon>Sordariales</taxon>
        <taxon>Sordariaceae</taxon>
        <taxon>Neurospora</taxon>
    </lineage>
</organism>
<dbReference type="RefSeq" id="XP_009848725.1">
    <property type="nucleotide sequence ID" value="XM_009850423.1"/>
</dbReference>
<evidence type="ECO:0000313" key="2">
    <source>
        <dbReference type="EMBL" id="EGO60010.1"/>
    </source>
</evidence>
<dbReference type="HOGENOM" id="CLU_1555693_0_0_1"/>
<accession>F8MFF6</accession>
<dbReference type="Proteomes" id="UP000008065">
    <property type="component" value="Unassembled WGS sequence"/>
</dbReference>
<keyword evidence="1" id="KW-0175">Coiled coil</keyword>
<gene>
    <name evidence="2" type="ORF">NEUTE1DRAFT_37955</name>
</gene>
<dbReference type="EMBL" id="GL891303">
    <property type="protein sequence ID" value="EGO60010.1"/>
    <property type="molecule type" value="Genomic_DNA"/>
</dbReference>
<protein>
    <submittedName>
        <fullName evidence="2">Uncharacterized protein</fullName>
    </submittedName>
</protein>
<dbReference type="OrthoDB" id="10329236at2759"/>
<reference evidence="3" key="1">
    <citation type="journal article" date="2011" name="Genetics">
        <title>Massive changes in genome architecture accompany the transition to self-fertility in the filamentous fungus Neurospora tetrasperma.</title>
        <authorList>
            <person name="Ellison C.E."/>
            <person name="Stajich J.E."/>
            <person name="Jacobson D.J."/>
            <person name="Natvig D.O."/>
            <person name="Lapidus A."/>
            <person name="Foster B."/>
            <person name="Aerts A."/>
            <person name="Riley R."/>
            <person name="Lindquist E.A."/>
            <person name="Grigoriev I.V."/>
            <person name="Taylor J.W."/>
        </authorList>
    </citation>
    <scope>NUCLEOTIDE SEQUENCE [LARGE SCALE GENOMIC DNA]</scope>
    <source>
        <strain evidence="3">FGSC 2508 / P0657</strain>
    </source>
</reference>
<evidence type="ECO:0000313" key="3">
    <source>
        <dbReference type="Proteomes" id="UP000008065"/>
    </source>
</evidence>
<feature type="coiled-coil region" evidence="1">
    <location>
        <begin position="5"/>
        <end position="63"/>
    </location>
</feature>
<sequence>MPVDVSQLEQQLEGKTKELSVLQARISELENELKTVEQLKAQLTDQTQKLSTSERRVAELERLQDAQTASVKTVEGLTNQFGQKTKEIPASKGRFSDVEKGLNGALATSQANIKLAQDAWAASQKLGDKVKDLIGQVSGLKSALVIVDEGSQAVTEEEQNPDLSAYHRFLG</sequence>